<proteinExistence type="predicted"/>
<sequence length="89" mass="9602">MCAVGHSSRGTRLSTSIVDPRSACQAGWLLPSESRRSITIATAGGISTQPQQRMCGLRESRRPPPGWSAGRLGWPDGTAARFRHRSTPD</sequence>
<organism evidence="2 3">
    <name type="scientific">Parelaphostrongylus tenuis</name>
    <name type="common">Meningeal worm</name>
    <dbReference type="NCBI Taxonomy" id="148309"/>
    <lineage>
        <taxon>Eukaryota</taxon>
        <taxon>Metazoa</taxon>
        <taxon>Ecdysozoa</taxon>
        <taxon>Nematoda</taxon>
        <taxon>Chromadorea</taxon>
        <taxon>Rhabditida</taxon>
        <taxon>Rhabditina</taxon>
        <taxon>Rhabditomorpha</taxon>
        <taxon>Strongyloidea</taxon>
        <taxon>Metastrongylidae</taxon>
        <taxon>Parelaphostrongylus</taxon>
    </lineage>
</organism>
<evidence type="ECO:0000256" key="1">
    <source>
        <dbReference type="SAM" id="MobiDB-lite"/>
    </source>
</evidence>
<evidence type="ECO:0000313" key="3">
    <source>
        <dbReference type="Proteomes" id="UP001196413"/>
    </source>
</evidence>
<dbReference type="EMBL" id="JAHQIW010006209">
    <property type="protein sequence ID" value="KAJ1368496.1"/>
    <property type="molecule type" value="Genomic_DNA"/>
</dbReference>
<accession>A0AAD5WFS4</accession>
<reference evidence="2" key="1">
    <citation type="submission" date="2021-06" db="EMBL/GenBank/DDBJ databases">
        <title>Parelaphostrongylus tenuis whole genome reference sequence.</title>
        <authorList>
            <person name="Garwood T.J."/>
            <person name="Larsen P.A."/>
            <person name="Fountain-Jones N.M."/>
            <person name="Garbe J.R."/>
            <person name="Macchietto M.G."/>
            <person name="Kania S.A."/>
            <person name="Gerhold R.W."/>
            <person name="Richards J.E."/>
            <person name="Wolf T.M."/>
        </authorList>
    </citation>
    <scope>NUCLEOTIDE SEQUENCE</scope>
    <source>
        <strain evidence="2">MNPRO001-30</strain>
        <tissue evidence="2">Meninges</tissue>
    </source>
</reference>
<feature type="region of interest" description="Disordered" evidence="1">
    <location>
        <begin position="47"/>
        <end position="89"/>
    </location>
</feature>
<evidence type="ECO:0000313" key="2">
    <source>
        <dbReference type="EMBL" id="KAJ1368496.1"/>
    </source>
</evidence>
<name>A0AAD5WFS4_PARTN</name>
<dbReference type="Proteomes" id="UP001196413">
    <property type="component" value="Unassembled WGS sequence"/>
</dbReference>
<protein>
    <submittedName>
        <fullName evidence="2">Uncharacterized protein</fullName>
    </submittedName>
</protein>
<dbReference type="AlphaFoldDB" id="A0AAD5WFS4"/>
<keyword evidence="3" id="KW-1185">Reference proteome</keyword>
<comment type="caution">
    <text evidence="2">The sequence shown here is derived from an EMBL/GenBank/DDBJ whole genome shotgun (WGS) entry which is preliminary data.</text>
</comment>
<gene>
    <name evidence="2" type="ORF">KIN20_029634</name>
</gene>